<evidence type="ECO:0000313" key="8">
    <source>
        <dbReference type="Proteomes" id="UP000281332"/>
    </source>
</evidence>
<name>A0A3N4PYX2_9GAMM</name>
<dbReference type="PROSITE" id="PS01124">
    <property type="entry name" value="HTH_ARAC_FAMILY_2"/>
    <property type="match status" value="1"/>
</dbReference>
<keyword evidence="1" id="KW-0805">Transcription regulation</keyword>
<dbReference type="PROSITE" id="PS00041">
    <property type="entry name" value="HTH_ARAC_FAMILY_1"/>
    <property type="match status" value="1"/>
</dbReference>
<evidence type="ECO:0000256" key="4">
    <source>
        <dbReference type="ARBA" id="ARBA00023163"/>
    </source>
</evidence>
<protein>
    <recommendedName>
        <fullName evidence="5">Arabinose operon regulatory protein</fullName>
    </recommendedName>
</protein>
<feature type="domain" description="HTH araC/xylS-type" evidence="6">
    <location>
        <begin position="163"/>
        <end position="260"/>
    </location>
</feature>
<evidence type="ECO:0000256" key="1">
    <source>
        <dbReference type="ARBA" id="ARBA00023015"/>
    </source>
</evidence>
<sequence>MAITAYRKIGGVEITFSDSTAHVFPRHSHDEFYIGANLSGREKIWLDGHSTEASIDDITIYNPGQVQAATPTPYNWLYYSFYLQPTLVCELTGLPADERFRRSVFNAPEIARQIRQTAAFSLSREHSDNDVMERIAGLLAEVASQAGTQTKCLFGHKDVVLAAAIASQLMEEMATPPALETLALRYGLTPVQLVRVFSAAYGMPPYTWLRGEKLKIAKQRILNGQPISSLAADLGFSDQAHFTRNFKNMFGITPGVLSRLVK</sequence>
<dbReference type="SMART" id="SM00342">
    <property type="entry name" value="HTH_ARAC"/>
    <property type="match status" value="1"/>
</dbReference>
<dbReference type="InterPro" id="IPR003313">
    <property type="entry name" value="AraC-bd"/>
</dbReference>
<dbReference type="SUPFAM" id="SSF46689">
    <property type="entry name" value="Homeodomain-like"/>
    <property type="match status" value="2"/>
</dbReference>
<dbReference type="AlphaFoldDB" id="A0A3N4PYX2"/>
<dbReference type="InterPro" id="IPR037923">
    <property type="entry name" value="HTH-like"/>
</dbReference>
<keyword evidence="4" id="KW-0804">Transcription</keyword>
<dbReference type="InterPro" id="IPR018060">
    <property type="entry name" value="HTH_AraC"/>
</dbReference>
<dbReference type="Pfam" id="PF02311">
    <property type="entry name" value="AraC_binding"/>
    <property type="match status" value="1"/>
</dbReference>
<dbReference type="OrthoDB" id="9809338at2"/>
<dbReference type="InterPro" id="IPR020449">
    <property type="entry name" value="Tscrpt_reg_AraC-type_HTH"/>
</dbReference>
<dbReference type="GO" id="GO:0003700">
    <property type="term" value="F:DNA-binding transcription factor activity"/>
    <property type="evidence" value="ECO:0007669"/>
    <property type="project" value="InterPro"/>
</dbReference>
<dbReference type="PRINTS" id="PR00032">
    <property type="entry name" value="HTHARAC"/>
</dbReference>
<dbReference type="InterPro" id="IPR018062">
    <property type="entry name" value="HTH_AraC-typ_CS"/>
</dbReference>
<evidence type="ECO:0000259" key="6">
    <source>
        <dbReference type="PROSITE" id="PS01124"/>
    </source>
</evidence>
<comment type="caution">
    <text evidence="7">The sequence shown here is derived from an EMBL/GenBank/DDBJ whole genome shotgun (WGS) entry which is preliminary data.</text>
</comment>
<dbReference type="Gene3D" id="1.10.10.60">
    <property type="entry name" value="Homeodomain-like"/>
    <property type="match status" value="1"/>
</dbReference>
<reference evidence="7 8" key="1">
    <citation type="submission" date="2018-11" db="EMBL/GenBank/DDBJ databases">
        <title>Whole genome sequencing of Pantoea sp. RIT388.</title>
        <authorList>
            <person name="Gan H.M."/>
            <person name="Hudson A.O."/>
        </authorList>
    </citation>
    <scope>NUCLEOTIDE SEQUENCE [LARGE SCALE GENOMIC DNA]</scope>
    <source>
        <strain evidence="7 8">RIT388</strain>
    </source>
</reference>
<dbReference type="Pfam" id="PF12833">
    <property type="entry name" value="HTH_18"/>
    <property type="match status" value="1"/>
</dbReference>
<keyword evidence="3" id="KW-0010">Activator</keyword>
<gene>
    <name evidence="7" type="ORF">BBB56_02340</name>
</gene>
<dbReference type="Proteomes" id="UP000281332">
    <property type="component" value="Unassembled WGS sequence"/>
</dbReference>
<dbReference type="EMBL" id="RMVG01000001">
    <property type="protein sequence ID" value="RPE04694.1"/>
    <property type="molecule type" value="Genomic_DNA"/>
</dbReference>
<keyword evidence="8" id="KW-1185">Reference proteome</keyword>
<evidence type="ECO:0000313" key="7">
    <source>
        <dbReference type="EMBL" id="RPE04694.1"/>
    </source>
</evidence>
<dbReference type="GO" id="GO:0043565">
    <property type="term" value="F:sequence-specific DNA binding"/>
    <property type="evidence" value="ECO:0007669"/>
    <property type="project" value="InterPro"/>
</dbReference>
<dbReference type="PANTHER" id="PTHR46796">
    <property type="entry name" value="HTH-TYPE TRANSCRIPTIONAL ACTIVATOR RHAS-RELATED"/>
    <property type="match status" value="1"/>
</dbReference>
<dbReference type="RefSeq" id="WP_123798410.1">
    <property type="nucleotide sequence ID" value="NZ_RMVG01000001.1"/>
</dbReference>
<evidence type="ECO:0000256" key="5">
    <source>
        <dbReference type="ARBA" id="ARBA00044978"/>
    </source>
</evidence>
<evidence type="ECO:0000256" key="3">
    <source>
        <dbReference type="ARBA" id="ARBA00023159"/>
    </source>
</evidence>
<keyword evidence="2" id="KW-0238">DNA-binding</keyword>
<organism evidence="7 8">
    <name type="scientific">Candidatus Pantoea deserta</name>
    <dbReference type="NCBI Taxonomy" id="1869313"/>
    <lineage>
        <taxon>Bacteria</taxon>
        <taxon>Pseudomonadati</taxon>
        <taxon>Pseudomonadota</taxon>
        <taxon>Gammaproteobacteria</taxon>
        <taxon>Enterobacterales</taxon>
        <taxon>Erwiniaceae</taxon>
        <taxon>Pantoea</taxon>
    </lineage>
</organism>
<accession>A0A3N4PYX2</accession>
<dbReference type="PANTHER" id="PTHR46796:SF2">
    <property type="entry name" value="TRANSCRIPTIONAL REGULATORY PROTEIN"/>
    <property type="match status" value="1"/>
</dbReference>
<dbReference type="SUPFAM" id="SSF51215">
    <property type="entry name" value="Regulatory protein AraC"/>
    <property type="match status" value="1"/>
</dbReference>
<proteinExistence type="predicted"/>
<dbReference type="InterPro" id="IPR050204">
    <property type="entry name" value="AraC_XylS_family_regulators"/>
</dbReference>
<evidence type="ECO:0000256" key="2">
    <source>
        <dbReference type="ARBA" id="ARBA00023125"/>
    </source>
</evidence>
<dbReference type="InterPro" id="IPR009057">
    <property type="entry name" value="Homeodomain-like_sf"/>
</dbReference>